<evidence type="ECO:0008006" key="4">
    <source>
        <dbReference type="Google" id="ProtNLM"/>
    </source>
</evidence>
<evidence type="ECO:0000313" key="3">
    <source>
        <dbReference type="Proteomes" id="UP000537775"/>
    </source>
</evidence>
<dbReference type="AlphaFoldDB" id="A0A7X0FLH8"/>
<keyword evidence="1" id="KW-1133">Transmembrane helix</keyword>
<protein>
    <recommendedName>
        <fullName evidence="4">PH domain-containing protein</fullName>
    </recommendedName>
</protein>
<keyword evidence="1" id="KW-0812">Transmembrane</keyword>
<sequence>MSRVVVRSQRLVRTVWMPLGLAYWCLVVWIAVGIAFQVPWWFAPVFAAVGGAAVVAALWLAIGSLRMRMVMEADRLAAFGWLWRDDIFVGRARIAGVQVVDFFDPRLHSLLWIRGNPYPAQLEVTLRSGDTIGLPSSFGPRRLLRRQAEEIADWAASDHPPSARADGDVHDGYILDTMPTWVARSRWYAAAIGIGICSVLLVIAVAALPGDGVRWLPSAVAGAAGGIAALGRLGRRVAETSGSVERDRLL</sequence>
<name>A0A7X0FLH8_9MICO</name>
<evidence type="ECO:0000256" key="1">
    <source>
        <dbReference type="SAM" id="Phobius"/>
    </source>
</evidence>
<keyword evidence="3" id="KW-1185">Reference proteome</keyword>
<dbReference type="Proteomes" id="UP000537775">
    <property type="component" value="Unassembled WGS sequence"/>
</dbReference>
<feature type="transmembrane region" description="Helical" evidence="1">
    <location>
        <begin position="187"/>
        <end position="209"/>
    </location>
</feature>
<comment type="caution">
    <text evidence="2">The sequence shown here is derived from an EMBL/GenBank/DDBJ whole genome shotgun (WGS) entry which is preliminary data.</text>
</comment>
<organism evidence="2 3">
    <name type="scientific">Microbacterium thalassium</name>
    <dbReference type="NCBI Taxonomy" id="362649"/>
    <lineage>
        <taxon>Bacteria</taxon>
        <taxon>Bacillati</taxon>
        <taxon>Actinomycetota</taxon>
        <taxon>Actinomycetes</taxon>
        <taxon>Micrococcales</taxon>
        <taxon>Microbacteriaceae</taxon>
        <taxon>Microbacterium</taxon>
    </lineage>
</organism>
<accession>A0A7X0FLH8</accession>
<feature type="transmembrane region" description="Helical" evidence="1">
    <location>
        <begin position="41"/>
        <end position="62"/>
    </location>
</feature>
<feature type="transmembrane region" description="Helical" evidence="1">
    <location>
        <begin position="12"/>
        <end position="35"/>
    </location>
</feature>
<gene>
    <name evidence="2" type="ORF">HD594_000048</name>
</gene>
<keyword evidence="1" id="KW-0472">Membrane</keyword>
<proteinExistence type="predicted"/>
<dbReference type="EMBL" id="JACHML010000001">
    <property type="protein sequence ID" value="MBB6389735.1"/>
    <property type="molecule type" value="Genomic_DNA"/>
</dbReference>
<reference evidence="2 3" key="1">
    <citation type="submission" date="2020-08" db="EMBL/GenBank/DDBJ databases">
        <title>Sequencing the genomes of 1000 actinobacteria strains.</title>
        <authorList>
            <person name="Klenk H.-P."/>
        </authorList>
    </citation>
    <scope>NUCLEOTIDE SEQUENCE [LARGE SCALE GENOMIC DNA]</scope>
    <source>
        <strain evidence="2 3">DSM 12511</strain>
    </source>
</reference>
<evidence type="ECO:0000313" key="2">
    <source>
        <dbReference type="EMBL" id="MBB6389735.1"/>
    </source>
</evidence>